<dbReference type="GO" id="GO:0008270">
    <property type="term" value="F:zinc ion binding"/>
    <property type="evidence" value="ECO:0007669"/>
    <property type="project" value="UniProtKB-KW"/>
</dbReference>
<reference evidence="6" key="2">
    <citation type="submission" date="2020-08" db="EMBL/GenBank/DDBJ databases">
        <title>Plant Genome Project.</title>
        <authorList>
            <person name="Zhang R.-G."/>
        </authorList>
    </citation>
    <scope>NUCLEOTIDE SEQUENCE</scope>
    <source>
        <strain evidence="6">Huo1</strain>
        <tissue evidence="6">Leaf</tissue>
    </source>
</reference>
<keyword evidence="4" id="KW-0472">Membrane</keyword>
<evidence type="ECO:0000256" key="2">
    <source>
        <dbReference type="ARBA" id="ARBA00022771"/>
    </source>
</evidence>
<dbReference type="CDD" id="cd16495">
    <property type="entry name" value="RING_CH-C4HC3_MARCH"/>
    <property type="match status" value="1"/>
</dbReference>
<dbReference type="PANTHER" id="PTHR23012:SF180">
    <property type="entry name" value="RING_FYVE_PHD ZINC FINGER SUPERFAMILY PROTEIN"/>
    <property type="match status" value="1"/>
</dbReference>
<reference evidence="6" key="1">
    <citation type="submission" date="2018-01" db="EMBL/GenBank/DDBJ databases">
        <authorList>
            <person name="Mao J.F."/>
        </authorList>
    </citation>
    <scope>NUCLEOTIDE SEQUENCE</scope>
    <source>
        <strain evidence="6">Huo1</strain>
        <tissue evidence="6">Leaf</tissue>
    </source>
</reference>
<dbReference type="OrthoDB" id="264354at2759"/>
<evidence type="ECO:0000256" key="3">
    <source>
        <dbReference type="ARBA" id="ARBA00022833"/>
    </source>
</evidence>
<accession>A0A8X8YGG7</accession>
<evidence type="ECO:0000313" key="6">
    <source>
        <dbReference type="EMBL" id="KAG6429213.1"/>
    </source>
</evidence>
<dbReference type="GO" id="GO:0016020">
    <property type="term" value="C:membrane"/>
    <property type="evidence" value="ECO:0007669"/>
    <property type="project" value="TreeGrafter"/>
</dbReference>
<dbReference type="PANTHER" id="PTHR23012">
    <property type="entry name" value="RING/FYVE/PHD ZINC FINGER DOMAIN-CONTAINING"/>
    <property type="match status" value="1"/>
</dbReference>
<dbReference type="FunFam" id="3.30.40.10:FF:000318">
    <property type="entry name" value="E3 ubiquitin-protein ligase MARCH4"/>
    <property type="match status" value="1"/>
</dbReference>
<dbReference type="InterPro" id="IPR013083">
    <property type="entry name" value="Znf_RING/FYVE/PHD"/>
</dbReference>
<protein>
    <recommendedName>
        <fullName evidence="5">RING-CH-type domain-containing protein</fullName>
    </recommendedName>
</protein>
<evidence type="ECO:0000313" key="7">
    <source>
        <dbReference type="Proteomes" id="UP000298416"/>
    </source>
</evidence>
<dbReference type="InterPro" id="IPR033275">
    <property type="entry name" value="MARCH-like"/>
</dbReference>
<proteinExistence type="predicted"/>
<dbReference type="SUPFAM" id="SSF57850">
    <property type="entry name" value="RING/U-box"/>
    <property type="match status" value="1"/>
</dbReference>
<dbReference type="EMBL" id="PNBA02000003">
    <property type="protein sequence ID" value="KAG6429213.1"/>
    <property type="molecule type" value="Genomic_DNA"/>
</dbReference>
<evidence type="ECO:0000256" key="4">
    <source>
        <dbReference type="SAM" id="Phobius"/>
    </source>
</evidence>
<dbReference type="InterPro" id="IPR011016">
    <property type="entry name" value="Znf_RING-CH"/>
</dbReference>
<keyword evidence="7" id="KW-1185">Reference proteome</keyword>
<keyword evidence="4" id="KW-1133">Transmembrane helix</keyword>
<keyword evidence="2" id="KW-0863">Zinc-finger</keyword>
<dbReference type="Pfam" id="PF12428">
    <property type="entry name" value="DUF3675"/>
    <property type="match status" value="1"/>
</dbReference>
<dbReference type="SMART" id="SM00744">
    <property type="entry name" value="RINGv"/>
    <property type="match status" value="1"/>
</dbReference>
<feature type="domain" description="RING-CH-type" evidence="5">
    <location>
        <begin position="7"/>
        <end position="69"/>
    </location>
</feature>
<gene>
    <name evidence="6" type="ORF">SASPL_107258</name>
</gene>
<evidence type="ECO:0000259" key="5">
    <source>
        <dbReference type="PROSITE" id="PS51292"/>
    </source>
</evidence>
<dbReference type="GO" id="GO:0004842">
    <property type="term" value="F:ubiquitin-protein transferase activity"/>
    <property type="evidence" value="ECO:0007669"/>
    <property type="project" value="TreeGrafter"/>
</dbReference>
<keyword evidence="3" id="KW-0862">Zinc</keyword>
<dbReference type="AlphaFoldDB" id="A0A8X8YGG7"/>
<dbReference type="GO" id="GO:0016567">
    <property type="term" value="P:protein ubiquitination"/>
    <property type="evidence" value="ECO:0007669"/>
    <property type="project" value="TreeGrafter"/>
</dbReference>
<dbReference type="Proteomes" id="UP000298416">
    <property type="component" value="Unassembled WGS sequence"/>
</dbReference>
<keyword evidence="1" id="KW-0479">Metal-binding</keyword>
<dbReference type="Gene3D" id="3.30.40.10">
    <property type="entry name" value="Zinc/RING finger domain, C3HC4 (zinc finger)"/>
    <property type="match status" value="1"/>
</dbReference>
<dbReference type="InterPro" id="IPR022143">
    <property type="entry name" value="DUF3675"/>
</dbReference>
<feature type="transmembrane region" description="Helical" evidence="4">
    <location>
        <begin position="150"/>
        <end position="173"/>
    </location>
</feature>
<sequence>MSGSMLLIDDGYKCCRICHEKEVESCKTLESPCDCSGTLKFAHRYCIQRWCDEKGNTTCEICLQKFKPGYSAPAKKQQEIIHTAETISLFVAINDGEVESIEEIFEPEYCRRCVAAFAASRRSLALVFTILLLVKNLFDTKSGGTQGYQFSVVTVFLVKATGIIVPMYMLFWLTEVIHNTIINHQCYYQNPGSYPLSSSDEVSEDEQDIDGDDNV</sequence>
<evidence type="ECO:0000256" key="1">
    <source>
        <dbReference type="ARBA" id="ARBA00022723"/>
    </source>
</evidence>
<comment type="caution">
    <text evidence="6">The sequence shown here is derived from an EMBL/GenBank/DDBJ whole genome shotgun (WGS) entry which is preliminary data.</text>
</comment>
<organism evidence="6">
    <name type="scientific">Salvia splendens</name>
    <name type="common">Scarlet sage</name>
    <dbReference type="NCBI Taxonomy" id="180675"/>
    <lineage>
        <taxon>Eukaryota</taxon>
        <taxon>Viridiplantae</taxon>
        <taxon>Streptophyta</taxon>
        <taxon>Embryophyta</taxon>
        <taxon>Tracheophyta</taxon>
        <taxon>Spermatophyta</taxon>
        <taxon>Magnoliopsida</taxon>
        <taxon>eudicotyledons</taxon>
        <taxon>Gunneridae</taxon>
        <taxon>Pentapetalae</taxon>
        <taxon>asterids</taxon>
        <taxon>lamiids</taxon>
        <taxon>Lamiales</taxon>
        <taxon>Lamiaceae</taxon>
        <taxon>Nepetoideae</taxon>
        <taxon>Mentheae</taxon>
        <taxon>Salviinae</taxon>
        <taxon>Salvia</taxon>
        <taxon>Salvia subgen. Calosphace</taxon>
        <taxon>core Calosphace</taxon>
    </lineage>
</organism>
<dbReference type="Pfam" id="PF12906">
    <property type="entry name" value="RINGv"/>
    <property type="match status" value="1"/>
</dbReference>
<keyword evidence="4" id="KW-0812">Transmembrane</keyword>
<name>A0A8X8YGG7_SALSN</name>
<dbReference type="PROSITE" id="PS51292">
    <property type="entry name" value="ZF_RING_CH"/>
    <property type="match status" value="1"/>
</dbReference>